<dbReference type="Proteomes" id="UP000681722">
    <property type="component" value="Unassembled WGS sequence"/>
</dbReference>
<gene>
    <name evidence="2" type="ORF">GPM918_LOCUS27372</name>
    <name evidence="3" type="ORF">OVA965_LOCUS30998</name>
    <name evidence="4" type="ORF">SRO942_LOCUS27684</name>
    <name evidence="5" type="ORF">TMI583_LOCUS31815</name>
</gene>
<dbReference type="EMBL" id="CAJNOQ010011449">
    <property type="protein sequence ID" value="CAF1277075.1"/>
    <property type="molecule type" value="Genomic_DNA"/>
</dbReference>
<evidence type="ECO:0000256" key="1">
    <source>
        <dbReference type="SAM" id="MobiDB-lite"/>
    </source>
</evidence>
<feature type="compositionally biased region" description="Acidic residues" evidence="1">
    <location>
        <begin position="64"/>
        <end position="82"/>
    </location>
</feature>
<feature type="region of interest" description="Disordered" evidence="1">
    <location>
        <begin position="61"/>
        <end position="85"/>
    </location>
</feature>
<dbReference type="AlphaFoldDB" id="A0A815C8G2"/>
<proteinExistence type="predicted"/>
<name>A0A815C8G2_9BILA</name>
<dbReference type="EMBL" id="CAJNOK010022934">
    <property type="protein sequence ID" value="CAF1355474.1"/>
    <property type="molecule type" value="Genomic_DNA"/>
</dbReference>
<evidence type="ECO:0000313" key="6">
    <source>
        <dbReference type="Proteomes" id="UP000663829"/>
    </source>
</evidence>
<keyword evidence="6" id="KW-1185">Reference proteome</keyword>
<dbReference type="Proteomes" id="UP000682733">
    <property type="component" value="Unassembled WGS sequence"/>
</dbReference>
<protein>
    <submittedName>
        <fullName evidence="2">Uncharacterized protein</fullName>
    </submittedName>
</protein>
<dbReference type="EMBL" id="CAJOBA010044580">
    <property type="protein sequence ID" value="CAF4165781.1"/>
    <property type="molecule type" value="Genomic_DNA"/>
</dbReference>
<evidence type="ECO:0000313" key="2">
    <source>
        <dbReference type="EMBL" id="CAF1277075.1"/>
    </source>
</evidence>
<accession>A0A815C8G2</accession>
<reference evidence="2" key="1">
    <citation type="submission" date="2021-02" db="EMBL/GenBank/DDBJ databases">
        <authorList>
            <person name="Nowell W R."/>
        </authorList>
    </citation>
    <scope>NUCLEOTIDE SEQUENCE</scope>
</reference>
<evidence type="ECO:0000313" key="5">
    <source>
        <dbReference type="EMBL" id="CAF4165781.1"/>
    </source>
</evidence>
<evidence type="ECO:0000313" key="4">
    <source>
        <dbReference type="EMBL" id="CAF4069392.1"/>
    </source>
</evidence>
<dbReference type="EMBL" id="CAJOBC010026060">
    <property type="protein sequence ID" value="CAF4069392.1"/>
    <property type="molecule type" value="Genomic_DNA"/>
</dbReference>
<dbReference type="Proteomes" id="UP000677228">
    <property type="component" value="Unassembled WGS sequence"/>
</dbReference>
<organism evidence="2 6">
    <name type="scientific">Didymodactylos carnosus</name>
    <dbReference type="NCBI Taxonomy" id="1234261"/>
    <lineage>
        <taxon>Eukaryota</taxon>
        <taxon>Metazoa</taxon>
        <taxon>Spiralia</taxon>
        <taxon>Gnathifera</taxon>
        <taxon>Rotifera</taxon>
        <taxon>Eurotatoria</taxon>
        <taxon>Bdelloidea</taxon>
        <taxon>Philodinida</taxon>
        <taxon>Philodinidae</taxon>
        <taxon>Didymodactylos</taxon>
    </lineage>
</organism>
<evidence type="ECO:0000313" key="3">
    <source>
        <dbReference type="EMBL" id="CAF1355474.1"/>
    </source>
</evidence>
<comment type="caution">
    <text evidence="2">The sequence shown here is derived from an EMBL/GenBank/DDBJ whole genome shotgun (WGS) entry which is preliminary data.</text>
</comment>
<sequence>MNAQNIVSTLSDLVSRQLSSKEPSPITSQERQMAEYLADIVKLMVSGQKVDYDEETIIDFAGSTDEEDSEEEEQHEDGEVDEDRTNKELLLEKYDLKSFSEDFMRQIIDFVDHAGPGSKHGRSWKASHHSFRTIPNRHYIPHFRKYLEHHGTKKQKTQNLNELLYKKLIDAREKSLAVHDLDIQRWGLRIAREIKLEEFRASHG</sequence>
<dbReference type="Proteomes" id="UP000663829">
    <property type="component" value="Unassembled WGS sequence"/>
</dbReference>